<sequence length="221" mass="25578">MIKHFEILTLCLLFSITSIAQKNKFDENGERHGYWKVDFEGAGTPKFEGNFEHGNETGTFKFYKKGFYDHPAAIMNFSKTTDSVHVVYYTQTGKPISEGKMCDKKREGNWVYYHKDSDSIMMRETYKNDTLHGLQKTYFPNGKLAEKTIYQRGEKNGESFIYADNGQVTKELHYKNGMLHGPAVYFTVKGVKSIEGFYTEGKKSGTWKYFSDGKLEEEIEY</sequence>
<dbReference type="OrthoDB" id="9785122at2"/>
<gene>
    <name evidence="1" type="ORF">LPB144_05710</name>
</gene>
<dbReference type="Gene3D" id="2.20.110.10">
    <property type="entry name" value="Histone H3 K4-specific methyltransferase SET7/9 N-terminal domain"/>
    <property type="match status" value="2"/>
</dbReference>
<evidence type="ECO:0000313" key="1">
    <source>
        <dbReference type="EMBL" id="APG59936.1"/>
    </source>
</evidence>
<dbReference type="InterPro" id="IPR011652">
    <property type="entry name" value="MORN_2"/>
</dbReference>
<dbReference type="Proteomes" id="UP000182510">
    <property type="component" value="Chromosome"/>
</dbReference>
<proteinExistence type="predicted"/>
<keyword evidence="2" id="KW-1185">Reference proteome</keyword>
<dbReference type="STRING" id="1913577.LPB144_05710"/>
<dbReference type="PANTHER" id="PTHR33706">
    <property type="entry name" value="MORN VARIANT REPEAT PROTEIN"/>
    <property type="match status" value="1"/>
</dbReference>
<dbReference type="EMBL" id="CP018153">
    <property type="protein sequence ID" value="APG59936.1"/>
    <property type="molecule type" value="Genomic_DNA"/>
</dbReference>
<organism evidence="1 2">
    <name type="scientific">Christiangramia salexigens</name>
    <dbReference type="NCBI Taxonomy" id="1913577"/>
    <lineage>
        <taxon>Bacteria</taxon>
        <taxon>Pseudomonadati</taxon>
        <taxon>Bacteroidota</taxon>
        <taxon>Flavobacteriia</taxon>
        <taxon>Flavobacteriales</taxon>
        <taxon>Flavobacteriaceae</taxon>
        <taxon>Christiangramia</taxon>
    </lineage>
</organism>
<dbReference type="RefSeq" id="WP_072552586.1">
    <property type="nucleotide sequence ID" value="NZ_CP018153.1"/>
</dbReference>
<evidence type="ECO:0000313" key="2">
    <source>
        <dbReference type="Proteomes" id="UP000182510"/>
    </source>
</evidence>
<accession>A0A1L3J4A1</accession>
<name>A0A1L3J4A1_9FLAO</name>
<dbReference type="AlphaFoldDB" id="A0A1L3J4A1"/>
<dbReference type="Pfam" id="PF07661">
    <property type="entry name" value="MORN_2"/>
    <property type="match status" value="2"/>
</dbReference>
<reference evidence="1 2" key="1">
    <citation type="submission" date="2016-11" db="EMBL/GenBank/DDBJ databases">
        <title>Gramella sp. LPB0144 isolated from marine environment.</title>
        <authorList>
            <person name="Kim E."/>
            <person name="Yi H."/>
        </authorList>
    </citation>
    <scope>NUCLEOTIDE SEQUENCE [LARGE SCALE GENOMIC DNA]</scope>
    <source>
        <strain evidence="1 2">LPB0144</strain>
    </source>
</reference>
<dbReference type="PANTHER" id="PTHR33706:SF1">
    <property type="entry name" value="TPR REPEAT PROTEIN"/>
    <property type="match status" value="1"/>
</dbReference>
<protein>
    <submittedName>
        <fullName evidence="1">Aspartic peptidase</fullName>
    </submittedName>
</protein>
<dbReference type="KEGG" id="grl:LPB144_05710"/>
<dbReference type="SUPFAM" id="SSF82185">
    <property type="entry name" value="Histone H3 K4-specific methyltransferase SET7/9 N-terminal domain"/>
    <property type="match status" value="2"/>
</dbReference>